<evidence type="ECO:0000256" key="2">
    <source>
        <dbReference type="ARBA" id="ARBA00015963"/>
    </source>
</evidence>
<dbReference type="GO" id="GO:0005739">
    <property type="term" value="C:mitochondrion"/>
    <property type="evidence" value="ECO:0007669"/>
    <property type="project" value="TreeGrafter"/>
</dbReference>
<dbReference type="HOGENOM" id="CLU_029873_1_0_1"/>
<keyword evidence="5" id="KW-1185">Reference proteome</keyword>
<dbReference type="PROSITE" id="PS51620">
    <property type="entry name" value="SAM_TRM61"/>
    <property type="match status" value="1"/>
</dbReference>
<gene>
    <name evidence="4" type="ORF">KUCA_T00005994001</name>
</gene>
<reference evidence="4" key="2">
    <citation type="submission" date="2014-02" db="EMBL/GenBank/DDBJ databases">
        <title>Complete DNA sequence of /Kuraishia capsulata/ illustrates novel genomic features among budding yeasts (/Saccharomycotina/).</title>
        <authorList>
            <person name="Morales L."/>
            <person name="Noel B."/>
            <person name="Porcel B."/>
            <person name="Marcet-Houben M."/>
            <person name="Hullo M-F."/>
            <person name="Sacerdot C."/>
            <person name="Tekaia F."/>
            <person name="Leh-Louis V."/>
            <person name="Despons L."/>
            <person name="Khanna V."/>
            <person name="Aury J-M."/>
            <person name="Barbe V."/>
            <person name="Couloux A."/>
            <person name="Labadie K."/>
            <person name="Pelletier E."/>
            <person name="Souciet J-L."/>
            <person name="Boekhout T."/>
            <person name="Gabaldon T."/>
            <person name="Wincker P."/>
            <person name="Dujon B."/>
        </authorList>
    </citation>
    <scope>NUCLEOTIDE SEQUENCE</scope>
    <source>
        <strain evidence="4">CBS 1993</strain>
    </source>
</reference>
<evidence type="ECO:0000313" key="4">
    <source>
        <dbReference type="EMBL" id="CDK29999.1"/>
    </source>
</evidence>
<dbReference type="STRING" id="1382522.W6MTF0"/>
<proteinExistence type="predicted"/>
<reference evidence="4" key="1">
    <citation type="submission" date="2013-12" db="EMBL/GenBank/DDBJ databases">
        <authorList>
            <person name="Genoscope - CEA"/>
        </authorList>
    </citation>
    <scope>NUCLEOTIDE SEQUENCE</scope>
    <source>
        <strain evidence="4">CBS 1993</strain>
    </source>
</reference>
<dbReference type="GO" id="GO:0030488">
    <property type="term" value="P:tRNA methylation"/>
    <property type="evidence" value="ECO:0007669"/>
    <property type="project" value="InterPro"/>
</dbReference>
<dbReference type="OrthoDB" id="5585464at2759"/>
<dbReference type="InterPro" id="IPR014816">
    <property type="entry name" value="tRNA_MeTrfase_Gcd14"/>
</dbReference>
<dbReference type="GeneID" id="34523366"/>
<dbReference type="PANTHER" id="PTHR12133">
    <property type="entry name" value="TRNA (ADENINE(58)-N(1))-METHYLTRANSFERASE"/>
    <property type="match status" value="1"/>
</dbReference>
<organism evidence="4 5">
    <name type="scientific">Kuraishia capsulata CBS 1993</name>
    <dbReference type="NCBI Taxonomy" id="1382522"/>
    <lineage>
        <taxon>Eukaryota</taxon>
        <taxon>Fungi</taxon>
        <taxon>Dikarya</taxon>
        <taxon>Ascomycota</taxon>
        <taxon>Saccharomycotina</taxon>
        <taxon>Pichiomycetes</taxon>
        <taxon>Pichiales</taxon>
        <taxon>Pichiaceae</taxon>
        <taxon>Kuraishia</taxon>
    </lineage>
</organism>
<evidence type="ECO:0000313" key="5">
    <source>
        <dbReference type="Proteomes" id="UP000019384"/>
    </source>
</evidence>
<dbReference type="EMBL" id="HG793131">
    <property type="protein sequence ID" value="CDK29999.1"/>
    <property type="molecule type" value="Genomic_DNA"/>
</dbReference>
<dbReference type="Gene3D" id="3.40.50.150">
    <property type="entry name" value="Vaccinia Virus protein VP39"/>
    <property type="match status" value="1"/>
</dbReference>
<evidence type="ECO:0000256" key="1">
    <source>
        <dbReference type="ARBA" id="ARBA00012796"/>
    </source>
</evidence>
<dbReference type="RefSeq" id="XP_022461978.1">
    <property type="nucleotide sequence ID" value="XM_022604718.1"/>
</dbReference>
<dbReference type="SUPFAM" id="SSF53335">
    <property type="entry name" value="S-adenosyl-L-methionine-dependent methyltransferases"/>
    <property type="match status" value="1"/>
</dbReference>
<dbReference type="EC" id="2.1.1.220" evidence="1"/>
<dbReference type="AlphaFoldDB" id="W6MTF0"/>
<dbReference type="InterPro" id="IPR029063">
    <property type="entry name" value="SAM-dependent_MTases_sf"/>
</dbReference>
<dbReference type="GO" id="GO:0160107">
    <property type="term" value="F:tRNA (adenine(58)-N1)-methyltransferase activity"/>
    <property type="evidence" value="ECO:0007669"/>
    <property type="project" value="UniProtKB-EC"/>
</dbReference>
<dbReference type="PANTHER" id="PTHR12133:SF1">
    <property type="entry name" value="TRNA (ADENINE(58)-N(1))-METHYLTRANSFERASE, MITOCHONDRIAL"/>
    <property type="match status" value="1"/>
</dbReference>
<dbReference type="GO" id="GO:0031515">
    <property type="term" value="C:tRNA (m1A) methyltransferase complex"/>
    <property type="evidence" value="ECO:0007669"/>
    <property type="project" value="InterPro"/>
</dbReference>
<sequence length="396" mass="43974">MFVNRPGFRLVSISVVRSARCASTKFQEGDLVLLRSLARPDKVSLSKPLEKDGQLSVPDGKIEHNDLIGSFPRSTILQSHRRKDRYMAVHPTLEEYISLSDRDAQPIYAPDAAAIVSMMDIHVDYPALSHSGELLEKPLQYLEAGSGHGSFSIAMARAIHAANCHATESKPELRGAILHSIDNRELHSKRAAKTVKNFKRGMYSKNVEFHVAESPSSWLTGEDSAKYRKLSNDLQLDDRLESEFAFLSGAFLDMADSHLEIKEVAKSLKHDAPLVIFTPSITQIMEAIKLVQEDRDIKLTFVRCAEITSGAGGGMREWDTRLTYVRKTGEQVAVCRPKVGIRVQGGGFIGMFKKIPNDSRPKKDEAATESEAEINAKITLKQEGIAEDESLDNVEK</sequence>
<dbReference type="Gene3D" id="3.10.330.20">
    <property type="match status" value="1"/>
</dbReference>
<evidence type="ECO:0000256" key="3">
    <source>
        <dbReference type="ARBA" id="ARBA00033309"/>
    </source>
</evidence>
<dbReference type="Proteomes" id="UP000019384">
    <property type="component" value="Unassembled WGS sequence"/>
</dbReference>
<protein>
    <recommendedName>
        <fullName evidence="2">tRNA (adenine(58)-N(1))-methyltransferase catalytic subunit TRM61</fullName>
        <ecNumber evidence="1">2.1.1.220</ecNumber>
    </recommendedName>
    <alternativeName>
        <fullName evidence="3">tRNA(m1A58)-methyltransferase subunit TRM61</fullName>
    </alternativeName>
</protein>
<name>W6MTF0_9ASCO</name>
<accession>W6MTF0</accession>